<keyword evidence="6" id="KW-0695">RNA-directed DNA polymerase</keyword>
<protein>
    <submittedName>
        <fullName evidence="9">Uncharacterized protein</fullName>
    </submittedName>
</protein>
<evidence type="ECO:0000313" key="9">
    <source>
        <dbReference type="EMBL" id="KAJ4781036.1"/>
    </source>
</evidence>
<gene>
    <name evidence="9" type="ORF">LUZ62_065293</name>
</gene>
<evidence type="ECO:0000259" key="8">
    <source>
        <dbReference type="PROSITE" id="PS50994"/>
    </source>
</evidence>
<dbReference type="AlphaFoldDB" id="A0AAV8EQG0"/>
<keyword evidence="3" id="KW-0540">Nuclease</keyword>
<dbReference type="GO" id="GO:0003676">
    <property type="term" value="F:nucleic acid binding"/>
    <property type="evidence" value="ECO:0007669"/>
    <property type="project" value="InterPro"/>
</dbReference>
<evidence type="ECO:0000259" key="7">
    <source>
        <dbReference type="PROSITE" id="PS50879"/>
    </source>
</evidence>
<dbReference type="GO" id="GO:0004523">
    <property type="term" value="F:RNA-DNA hybrid ribonuclease activity"/>
    <property type="evidence" value="ECO:0007669"/>
    <property type="project" value="InterPro"/>
</dbReference>
<dbReference type="PANTHER" id="PTHR48475:SF1">
    <property type="entry name" value="RNASE H TYPE-1 DOMAIN-CONTAINING PROTEIN"/>
    <property type="match status" value="1"/>
</dbReference>
<dbReference type="Proteomes" id="UP001140206">
    <property type="component" value="Chromosome 3"/>
</dbReference>
<dbReference type="PANTHER" id="PTHR48475">
    <property type="entry name" value="RIBONUCLEASE H"/>
    <property type="match status" value="1"/>
</dbReference>
<dbReference type="GO" id="GO:0015074">
    <property type="term" value="P:DNA integration"/>
    <property type="evidence" value="ECO:0007669"/>
    <property type="project" value="InterPro"/>
</dbReference>
<dbReference type="Pfam" id="PF13456">
    <property type="entry name" value="RVT_3"/>
    <property type="match status" value="1"/>
</dbReference>
<dbReference type="InterPro" id="IPR043502">
    <property type="entry name" value="DNA/RNA_pol_sf"/>
</dbReference>
<organism evidence="9 10">
    <name type="scientific">Rhynchospora pubera</name>
    <dbReference type="NCBI Taxonomy" id="906938"/>
    <lineage>
        <taxon>Eukaryota</taxon>
        <taxon>Viridiplantae</taxon>
        <taxon>Streptophyta</taxon>
        <taxon>Embryophyta</taxon>
        <taxon>Tracheophyta</taxon>
        <taxon>Spermatophyta</taxon>
        <taxon>Magnoliopsida</taxon>
        <taxon>Liliopsida</taxon>
        <taxon>Poales</taxon>
        <taxon>Cyperaceae</taxon>
        <taxon>Cyperoideae</taxon>
        <taxon>Rhynchosporeae</taxon>
        <taxon>Rhynchospora</taxon>
    </lineage>
</organism>
<dbReference type="SUPFAM" id="SSF56672">
    <property type="entry name" value="DNA/RNA polymerases"/>
    <property type="match status" value="1"/>
</dbReference>
<reference evidence="9" key="1">
    <citation type="submission" date="2022-08" db="EMBL/GenBank/DDBJ databases">
        <authorList>
            <person name="Marques A."/>
        </authorList>
    </citation>
    <scope>NUCLEOTIDE SEQUENCE</scope>
    <source>
        <strain evidence="9">RhyPub2mFocal</strain>
        <tissue evidence="9">Leaves</tissue>
    </source>
</reference>
<accession>A0AAV8EQG0</accession>
<evidence type="ECO:0000256" key="4">
    <source>
        <dbReference type="ARBA" id="ARBA00022759"/>
    </source>
</evidence>
<dbReference type="InterPro" id="IPR036397">
    <property type="entry name" value="RNaseH_sf"/>
</dbReference>
<keyword evidence="4" id="KW-0255">Endonuclease</keyword>
<evidence type="ECO:0000313" key="10">
    <source>
        <dbReference type="Proteomes" id="UP001140206"/>
    </source>
</evidence>
<dbReference type="InterPro" id="IPR002156">
    <property type="entry name" value="RNaseH_domain"/>
</dbReference>
<name>A0AAV8EQG0_9POAL</name>
<dbReference type="Pfam" id="PF17921">
    <property type="entry name" value="Integrase_H2C2"/>
    <property type="match status" value="1"/>
</dbReference>
<dbReference type="GO" id="GO:0003964">
    <property type="term" value="F:RNA-directed DNA polymerase activity"/>
    <property type="evidence" value="ECO:0007669"/>
    <property type="project" value="UniProtKB-KW"/>
</dbReference>
<evidence type="ECO:0000256" key="3">
    <source>
        <dbReference type="ARBA" id="ARBA00022722"/>
    </source>
</evidence>
<keyword evidence="2" id="KW-0548">Nucleotidyltransferase</keyword>
<dbReference type="InterPro" id="IPR001584">
    <property type="entry name" value="Integrase_cat-core"/>
</dbReference>
<feature type="domain" description="RNase H type-1" evidence="7">
    <location>
        <begin position="112"/>
        <end position="251"/>
    </location>
</feature>
<dbReference type="InterPro" id="IPR012337">
    <property type="entry name" value="RNaseH-like_sf"/>
</dbReference>
<dbReference type="PROSITE" id="PS50879">
    <property type="entry name" value="RNASE_H_1"/>
    <property type="match status" value="1"/>
</dbReference>
<dbReference type="SUPFAM" id="SSF53098">
    <property type="entry name" value="Ribonuclease H-like"/>
    <property type="match status" value="2"/>
</dbReference>
<sequence>MLVGAEHAYTPIEKHCLALIFAVKKLRHYMLAHKVTLISKTDPLKYLMTRPMLTGRLARWAVALMEFDITYAPQKAIKGQALADFLAAHPIPDDSPLACDFPDEEAMQIEENETCWKLYFDGSSSIQPAVKPNLPKRQAGVGLVFVTPEKGILRHALSLTEPCTNNEAEYEALIAGLEIALQMDIERLEVYGDSQLILSQIEGLFKIRKPELVKYHEKALELMAKFTYITFQKVPRSLNGKADALARLANELSDPSQEEIQILVHRRRSLSPCFPQERNEEEETLFTDIQTLEREHEKEWKEITQVMTTEGSNQEDWRQPFLDYFQQGKLPLNKAIREQIRKRALRFVYVNNTLYWRSYEGSWLRCISKTEANQVMQEIHSGVCGAHQSGSRMRVQIKLMGYYWPTMINDCENFSRRCHMCQIHGDFIHQHPNALHPTVVSWPFEIWGTDIIGPIDPPASNGHRFILAATDYFSKWAEARSYREIKASDVVKFFTTQVLYRYGNPRKIISDNGTAFKNAKIEAFADKHKIEWRYSSIYNPRANGLAEAFNKTLIKILRKTIGDNQRNWHEKLHEALWAYRITHKTATQATPYSLVYGAEAVLPIEVELPSLRVAMAAQIPLTKQTRLRLQELDGMDEKRLAAQQNLELYQARMTRAYEKLSRPRTFKKGELVLVLRRPILGRHHGPKFAPNWEGPYVIEQAYEGGAYLLADSNGKHPVSSINGRYLKKYYGQNYPDVPAAHQSQRKSGQQTDWADNCEAVNHLFT</sequence>
<dbReference type="Gene3D" id="3.30.420.10">
    <property type="entry name" value="Ribonuclease H-like superfamily/Ribonuclease H"/>
    <property type="match status" value="2"/>
</dbReference>
<dbReference type="InterPro" id="IPR041373">
    <property type="entry name" value="RT_RNaseH"/>
</dbReference>
<dbReference type="Gene3D" id="1.10.340.70">
    <property type="match status" value="1"/>
</dbReference>
<dbReference type="Pfam" id="PF00665">
    <property type="entry name" value="rve"/>
    <property type="match status" value="1"/>
</dbReference>
<evidence type="ECO:0000256" key="1">
    <source>
        <dbReference type="ARBA" id="ARBA00022679"/>
    </source>
</evidence>
<evidence type="ECO:0000256" key="2">
    <source>
        <dbReference type="ARBA" id="ARBA00022695"/>
    </source>
</evidence>
<comment type="caution">
    <text evidence="9">The sequence shown here is derived from an EMBL/GenBank/DDBJ whole genome shotgun (WGS) entry which is preliminary data.</text>
</comment>
<keyword evidence="5" id="KW-0378">Hydrolase</keyword>
<proteinExistence type="predicted"/>
<dbReference type="PROSITE" id="PS50994">
    <property type="entry name" value="INTEGRASE"/>
    <property type="match status" value="1"/>
</dbReference>
<dbReference type="Pfam" id="PF17917">
    <property type="entry name" value="RT_RNaseH"/>
    <property type="match status" value="1"/>
</dbReference>
<dbReference type="CDD" id="cd09279">
    <property type="entry name" value="RNase_HI_like"/>
    <property type="match status" value="1"/>
</dbReference>
<keyword evidence="1" id="KW-0808">Transferase</keyword>
<feature type="domain" description="Integrase catalytic" evidence="8">
    <location>
        <begin position="439"/>
        <end position="599"/>
    </location>
</feature>
<keyword evidence="10" id="KW-1185">Reference proteome</keyword>
<evidence type="ECO:0000256" key="6">
    <source>
        <dbReference type="ARBA" id="ARBA00022918"/>
    </source>
</evidence>
<evidence type="ECO:0000256" key="5">
    <source>
        <dbReference type="ARBA" id="ARBA00022801"/>
    </source>
</evidence>
<dbReference type="InterPro" id="IPR041588">
    <property type="entry name" value="Integrase_H2C2"/>
</dbReference>
<dbReference type="EMBL" id="JAMFTS010000003">
    <property type="protein sequence ID" value="KAJ4781036.1"/>
    <property type="molecule type" value="Genomic_DNA"/>
</dbReference>